<dbReference type="SMART" id="SM00310">
    <property type="entry name" value="PTBI"/>
    <property type="match status" value="1"/>
</dbReference>
<dbReference type="InterPro" id="IPR050996">
    <property type="entry name" value="Docking_Protein_DOK"/>
</dbReference>
<name>A0AAE0TIY2_9BIVA</name>
<dbReference type="PANTHER" id="PTHR21258:SF62">
    <property type="entry name" value="INSULIN RECEPTOR SUBSTRATE 1"/>
    <property type="match status" value="1"/>
</dbReference>
<reference evidence="2" key="3">
    <citation type="submission" date="2023-05" db="EMBL/GenBank/DDBJ databases">
        <authorList>
            <person name="Smith C.H."/>
        </authorList>
    </citation>
    <scope>NUCLEOTIDE SEQUENCE</scope>
    <source>
        <strain evidence="2">CHS0354</strain>
        <tissue evidence="2">Mantle</tissue>
    </source>
</reference>
<evidence type="ECO:0000313" key="3">
    <source>
        <dbReference type="Proteomes" id="UP001195483"/>
    </source>
</evidence>
<protein>
    <recommendedName>
        <fullName evidence="1">IRS-type PTB domain-containing protein</fullName>
    </recommendedName>
</protein>
<keyword evidence="3" id="KW-1185">Reference proteome</keyword>
<evidence type="ECO:0000259" key="1">
    <source>
        <dbReference type="PROSITE" id="PS51064"/>
    </source>
</evidence>
<dbReference type="GO" id="GO:0005737">
    <property type="term" value="C:cytoplasm"/>
    <property type="evidence" value="ECO:0007669"/>
    <property type="project" value="TreeGrafter"/>
</dbReference>
<proteinExistence type="predicted"/>
<gene>
    <name evidence="2" type="ORF">CHS0354_003868</name>
</gene>
<reference evidence="2" key="1">
    <citation type="journal article" date="2021" name="Genome Biol. Evol.">
        <title>A High-Quality Reference Genome for a Parasitic Bivalve with Doubly Uniparental Inheritance (Bivalvia: Unionida).</title>
        <authorList>
            <person name="Smith C.H."/>
        </authorList>
    </citation>
    <scope>NUCLEOTIDE SEQUENCE</scope>
    <source>
        <strain evidence="2">CHS0354</strain>
    </source>
</reference>
<comment type="caution">
    <text evidence="2">The sequence shown here is derived from an EMBL/GenBank/DDBJ whole genome shotgun (WGS) entry which is preliminary data.</text>
</comment>
<dbReference type="SUPFAM" id="SSF50729">
    <property type="entry name" value="PH domain-like"/>
    <property type="match status" value="1"/>
</dbReference>
<feature type="domain" description="IRS-type PTB" evidence="1">
    <location>
        <begin position="86"/>
        <end position="187"/>
    </location>
</feature>
<dbReference type="Gene3D" id="2.30.29.30">
    <property type="entry name" value="Pleckstrin-homology domain (PH domain)/Phosphotyrosine-binding domain (PTB)"/>
    <property type="match status" value="1"/>
</dbReference>
<dbReference type="SMART" id="SM01244">
    <property type="entry name" value="IRS"/>
    <property type="match status" value="1"/>
</dbReference>
<dbReference type="GO" id="GO:0007169">
    <property type="term" value="P:cell surface receptor protein tyrosine kinase signaling pathway"/>
    <property type="evidence" value="ECO:0007669"/>
    <property type="project" value="TreeGrafter"/>
</dbReference>
<organism evidence="2 3">
    <name type="scientific">Potamilus streckersoni</name>
    <dbReference type="NCBI Taxonomy" id="2493646"/>
    <lineage>
        <taxon>Eukaryota</taxon>
        <taxon>Metazoa</taxon>
        <taxon>Spiralia</taxon>
        <taxon>Lophotrochozoa</taxon>
        <taxon>Mollusca</taxon>
        <taxon>Bivalvia</taxon>
        <taxon>Autobranchia</taxon>
        <taxon>Heteroconchia</taxon>
        <taxon>Palaeoheterodonta</taxon>
        <taxon>Unionida</taxon>
        <taxon>Unionoidea</taxon>
        <taxon>Unionidae</taxon>
        <taxon>Ambleminae</taxon>
        <taxon>Lampsilini</taxon>
        <taxon>Potamilus</taxon>
    </lineage>
</organism>
<dbReference type="InterPro" id="IPR011993">
    <property type="entry name" value="PH-like_dom_sf"/>
</dbReference>
<reference evidence="2" key="2">
    <citation type="journal article" date="2021" name="Genome Biol. Evol.">
        <title>Developing a high-quality reference genome for a parasitic bivalve with doubly uniparental inheritance (Bivalvia: Unionida).</title>
        <authorList>
            <person name="Smith C.H."/>
        </authorList>
    </citation>
    <scope>NUCLEOTIDE SEQUENCE</scope>
    <source>
        <strain evidence="2">CHS0354</strain>
        <tissue evidence="2">Mantle</tissue>
    </source>
</reference>
<dbReference type="EMBL" id="JAEAOA010000300">
    <property type="protein sequence ID" value="KAK3611240.1"/>
    <property type="molecule type" value="Genomic_DNA"/>
</dbReference>
<accession>A0AAE0TIY2</accession>
<dbReference type="InterPro" id="IPR002404">
    <property type="entry name" value="IRS_PTB"/>
</dbReference>
<dbReference type="Proteomes" id="UP001195483">
    <property type="component" value="Unassembled WGS sequence"/>
</dbReference>
<sequence length="187" mass="21192">MDKTRPQTYINTSVAKECQGLDSASGTGISDSYNNLYEDPEQSQLYDNISEENNGLDAASTTGPYTNLNIEPEGSQLYDQISEENNETIFDVEVCDTEAAKRCRFHGHYKLILRETSICLLGTSHRVAYSWPLETIRLFGFEHGEVFFMEAGRRAPSGEGLIKFKANRARDIYDYVMANCKQKFKKT</sequence>
<evidence type="ECO:0000313" key="2">
    <source>
        <dbReference type="EMBL" id="KAK3611240.1"/>
    </source>
</evidence>
<dbReference type="Pfam" id="PF02174">
    <property type="entry name" value="IRS"/>
    <property type="match status" value="1"/>
</dbReference>
<dbReference type="PANTHER" id="PTHR21258">
    <property type="entry name" value="DOCKING PROTEIN RELATED"/>
    <property type="match status" value="1"/>
</dbReference>
<dbReference type="AlphaFoldDB" id="A0AAE0TIY2"/>
<dbReference type="PROSITE" id="PS51064">
    <property type="entry name" value="IRS_PTB"/>
    <property type="match status" value="1"/>
</dbReference>